<organism evidence="6 8">
    <name type="scientific">Rotaria sordida</name>
    <dbReference type="NCBI Taxonomy" id="392033"/>
    <lineage>
        <taxon>Eukaryota</taxon>
        <taxon>Metazoa</taxon>
        <taxon>Spiralia</taxon>
        <taxon>Gnathifera</taxon>
        <taxon>Rotifera</taxon>
        <taxon>Eurotatoria</taxon>
        <taxon>Bdelloidea</taxon>
        <taxon>Philodinida</taxon>
        <taxon>Philodinidae</taxon>
        <taxon>Rotaria</taxon>
    </lineage>
</organism>
<dbReference type="Gene3D" id="3.30.200.20">
    <property type="entry name" value="Phosphorylase Kinase, domain 1"/>
    <property type="match status" value="1"/>
</dbReference>
<keyword evidence="1" id="KW-0594">Phospholipid biosynthesis</keyword>
<gene>
    <name evidence="7" type="ORF">FNK824_LOCUS2649</name>
    <name evidence="6" type="ORF">SEV965_LOCUS13527</name>
</gene>
<evidence type="ECO:0000313" key="7">
    <source>
        <dbReference type="EMBL" id="CAF3585455.1"/>
    </source>
</evidence>
<dbReference type="GO" id="GO:0005737">
    <property type="term" value="C:cytoplasm"/>
    <property type="evidence" value="ECO:0007669"/>
    <property type="project" value="TreeGrafter"/>
</dbReference>
<dbReference type="InterPro" id="IPR011009">
    <property type="entry name" value="Kinase-like_dom_sf"/>
</dbReference>
<protein>
    <recommendedName>
        <fullName evidence="5">ethanolamine kinase</fullName>
        <ecNumber evidence="5">2.7.1.82</ecNumber>
    </recommendedName>
</protein>
<dbReference type="Gene3D" id="3.90.1200.10">
    <property type="match status" value="1"/>
</dbReference>
<dbReference type="PANTHER" id="PTHR22603">
    <property type="entry name" value="CHOLINE/ETHANOALAMINE KINASE"/>
    <property type="match status" value="1"/>
</dbReference>
<reference evidence="6" key="1">
    <citation type="submission" date="2021-02" db="EMBL/GenBank/DDBJ databases">
        <authorList>
            <person name="Nowell W R."/>
        </authorList>
    </citation>
    <scope>NUCLEOTIDE SEQUENCE</scope>
</reference>
<evidence type="ECO:0000256" key="3">
    <source>
        <dbReference type="ARBA" id="ARBA00037883"/>
    </source>
</evidence>
<keyword evidence="2" id="KW-1208">Phospholipid metabolism</keyword>
<dbReference type="AlphaFoldDB" id="A0A814KSG0"/>
<comment type="pathway">
    <text evidence="3">Phospholipid metabolism; phosphatidylethanolamine biosynthesis; phosphatidylethanolamine from ethanolamine: step 1/3.</text>
</comment>
<name>A0A814KSG0_9BILA</name>
<dbReference type="SUPFAM" id="SSF56112">
    <property type="entry name" value="Protein kinase-like (PK-like)"/>
    <property type="match status" value="1"/>
</dbReference>
<evidence type="ECO:0000256" key="1">
    <source>
        <dbReference type="ARBA" id="ARBA00023209"/>
    </source>
</evidence>
<proteinExistence type="inferred from homology"/>
<comment type="similarity">
    <text evidence="4">Belongs to the choline/ethanolamine kinase family.</text>
</comment>
<evidence type="ECO:0000313" key="6">
    <source>
        <dbReference type="EMBL" id="CAF1054727.1"/>
    </source>
</evidence>
<evidence type="ECO:0000256" key="2">
    <source>
        <dbReference type="ARBA" id="ARBA00023264"/>
    </source>
</evidence>
<accession>A0A814KSG0</accession>
<dbReference type="Proteomes" id="UP000663889">
    <property type="component" value="Unassembled WGS sequence"/>
</dbReference>
<evidence type="ECO:0000256" key="5">
    <source>
        <dbReference type="ARBA" id="ARBA00038874"/>
    </source>
</evidence>
<evidence type="ECO:0000256" key="4">
    <source>
        <dbReference type="ARBA" id="ARBA00038211"/>
    </source>
</evidence>
<keyword evidence="1" id="KW-0444">Lipid biosynthesis</keyword>
<dbReference type="GO" id="GO:0004305">
    <property type="term" value="F:ethanolamine kinase activity"/>
    <property type="evidence" value="ECO:0007669"/>
    <property type="project" value="UniProtKB-EC"/>
</dbReference>
<dbReference type="EMBL" id="CAJOBE010000164">
    <property type="protein sequence ID" value="CAF3585455.1"/>
    <property type="molecule type" value="Genomic_DNA"/>
</dbReference>
<dbReference type="Pfam" id="PF01633">
    <property type="entry name" value="Choline_kinase"/>
    <property type="match status" value="1"/>
</dbReference>
<evidence type="ECO:0000313" key="8">
    <source>
        <dbReference type="Proteomes" id="UP000663889"/>
    </source>
</evidence>
<dbReference type="EMBL" id="CAJNOU010000642">
    <property type="protein sequence ID" value="CAF1054727.1"/>
    <property type="molecule type" value="Genomic_DNA"/>
</dbReference>
<dbReference type="EC" id="2.7.1.82" evidence="5"/>
<dbReference type="GO" id="GO:0006646">
    <property type="term" value="P:phosphatidylethanolamine biosynthetic process"/>
    <property type="evidence" value="ECO:0007669"/>
    <property type="project" value="TreeGrafter"/>
</dbReference>
<sequence>MEQFPIIENVSLSFQNVSTEIYSLINSIRPDWTPLNTRLVTFTEGLTNIIFGLFDTRTPDDQSKTLIIKIYGNQTELFIDRQSEINAMSLTYEYGVFSQRVLIQFNNGIIYEYASGKPCSRDDVRKENIVRLIATKLAQFHNIPYQKIEKPYIIIVLRRFIQLLNESSFDLSSIKSDIDIIEEHILPRLIPNAELGKDLVLCHNDLLVKNIIYNEKTQLISFIDFEYTNLNYALFDIANHFVEYAGVDDADFTIYPTRDEQKKWLEIYFQVRGMNQQIIDDNLCYLIDQFSALAQLMWGLWALVQARISQLDFDYVNYANMRLDCYKNLRSILFEKE</sequence>
<keyword evidence="1" id="KW-0443">Lipid metabolism</keyword>
<dbReference type="PANTHER" id="PTHR22603:SF66">
    <property type="entry name" value="ETHANOLAMINE KINASE"/>
    <property type="match status" value="1"/>
</dbReference>
<comment type="caution">
    <text evidence="6">The sequence shown here is derived from an EMBL/GenBank/DDBJ whole genome shotgun (WGS) entry which is preliminary data.</text>
</comment>
<dbReference type="CDD" id="cd05157">
    <property type="entry name" value="ETNK_euk"/>
    <property type="match status" value="1"/>
</dbReference>
<dbReference type="Proteomes" id="UP000663874">
    <property type="component" value="Unassembled WGS sequence"/>
</dbReference>